<feature type="transmembrane region" description="Helical" evidence="2">
    <location>
        <begin position="58"/>
        <end position="75"/>
    </location>
</feature>
<feature type="transmembrane region" description="Helical" evidence="2">
    <location>
        <begin position="186"/>
        <end position="208"/>
    </location>
</feature>
<organism evidence="3 4">
    <name type="scientific">Rubricoccus marinus</name>
    <dbReference type="NCBI Taxonomy" id="716817"/>
    <lineage>
        <taxon>Bacteria</taxon>
        <taxon>Pseudomonadati</taxon>
        <taxon>Rhodothermota</taxon>
        <taxon>Rhodothermia</taxon>
        <taxon>Rhodothermales</taxon>
        <taxon>Rubricoccaceae</taxon>
        <taxon>Rubricoccus</taxon>
    </lineage>
</organism>
<dbReference type="InterPro" id="IPR043130">
    <property type="entry name" value="CDP-OH_PTrfase_TM_dom"/>
</dbReference>
<dbReference type="GO" id="GO:0008654">
    <property type="term" value="P:phospholipid biosynthetic process"/>
    <property type="evidence" value="ECO:0007669"/>
    <property type="project" value="InterPro"/>
</dbReference>
<evidence type="ECO:0000256" key="1">
    <source>
        <dbReference type="SAM" id="MobiDB-lite"/>
    </source>
</evidence>
<dbReference type="EMBL" id="MQWB01000001">
    <property type="protein sequence ID" value="OZC03218.1"/>
    <property type="molecule type" value="Genomic_DNA"/>
</dbReference>
<name>A0A259U060_9BACT</name>
<sequence>MAHDREIRTLTGRFERWALPRMAARLPLWVTPDVLTSAGIAAAMVGGLGFVLAGRTGALAWLHLTSLALVAHWAADSLDGTLARQRRIERPRYGTFVDHTSDAISAWLLLGGLAASGLVRPWLALAALAGYLSHFGFAFVVATARGVLRLAPTGGLGPTELRLVVIAACTAVWATGNPAWPLAGAMWTLFDGLVAGAAVILVLTWLVAAARERAELARLDPTPNGDPPEASGEQTTPGRAPDRPA</sequence>
<feature type="transmembrane region" description="Helical" evidence="2">
    <location>
        <begin position="26"/>
        <end position="52"/>
    </location>
</feature>
<feature type="transmembrane region" description="Helical" evidence="2">
    <location>
        <begin position="122"/>
        <end position="148"/>
    </location>
</feature>
<proteinExistence type="predicted"/>
<dbReference type="GO" id="GO:0016780">
    <property type="term" value="F:phosphotransferase activity, for other substituted phosphate groups"/>
    <property type="evidence" value="ECO:0007669"/>
    <property type="project" value="InterPro"/>
</dbReference>
<dbReference type="Proteomes" id="UP000216446">
    <property type="component" value="Unassembled WGS sequence"/>
</dbReference>
<keyword evidence="2" id="KW-0472">Membrane</keyword>
<evidence type="ECO:0000256" key="2">
    <source>
        <dbReference type="SAM" id="Phobius"/>
    </source>
</evidence>
<dbReference type="RefSeq" id="WP_094548336.1">
    <property type="nucleotide sequence ID" value="NZ_MQWB01000001.1"/>
</dbReference>
<dbReference type="InterPro" id="IPR000462">
    <property type="entry name" value="CDP-OH_P_trans"/>
</dbReference>
<dbReference type="GO" id="GO:0016020">
    <property type="term" value="C:membrane"/>
    <property type="evidence" value="ECO:0007669"/>
    <property type="project" value="InterPro"/>
</dbReference>
<keyword evidence="2" id="KW-1133">Transmembrane helix</keyword>
<dbReference type="Pfam" id="PF01066">
    <property type="entry name" value="CDP-OH_P_transf"/>
    <property type="match status" value="1"/>
</dbReference>
<accession>A0A259U060</accession>
<reference evidence="3 4" key="1">
    <citation type="submission" date="2016-11" db="EMBL/GenBank/DDBJ databases">
        <title>Study of marine rhodopsin-containing bacteria.</title>
        <authorList>
            <person name="Yoshizawa S."/>
            <person name="Kumagai Y."/>
            <person name="Kogure K."/>
        </authorList>
    </citation>
    <scope>NUCLEOTIDE SEQUENCE [LARGE SCALE GENOMIC DNA]</scope>
    <source>
        <strain evidence="3 4">SG-29</strain>
    </source>
</reference>
<dbReference type="AlphaFoldDB" id="A0A259U060"/>
<keyword evidence="2" id="KW-0812">Transmembrane</keyword>
<evidence type="ECO:0000313" key="3">
    <source>
        <dbReference type="EMBL" id="OZC03218.1"/>
    </source>
</evidence>
<comment type="caution">
    <text evidence="3">The sequence shown here is derived from an EMBL/GenBank/DDBJ whole genome shotgun (WGS) entry which is preliminary data.</text>
</comment>
<protein>
    <recommendedName>
        <fullName evidence="5">CDP-alcohol phosphatidyltransferase</fullName>
    </recommendedName>
</protein>
<evidence type="ECO:0000313" key="4">
    <source>
        <dbReference type="Proteomes" id="UP000216446"/>
    </source>
</evidence>
<dbReference type="InParanoid" id="A0A259U060"/>
<feature type="transmembrane region" description="Helical" evidence="2">
    <location>
        <begin position="160"/>
        <end position="180"/>
    </location>
</feature>
<keyword evidence="4" id="KW-1185">Reference proteome</keyword>
<feature type="region of interest" description="Disordered" evidence="1">
    <location>
        <begin position="217"/>
        <end position="245"/>
    </location>
</feature>
<evidence type="ECO:0008006" key="5">
    <source>
        <dbReference type="Google" id="ProtNLM"/>
    </source>
</evidence>
<dbReference type="Gene3D" id="1.20.120.1760">
    <property type="match status" value="1"/>
</dbReference>
<dbReference type="OrthoDB" id="116551at2"/>
<gene>
    <name evidence="3" type="ORF">BSZ36_09665</name>
</gene>